<sequence>MRVSPSWGCLWESSRALGRAAAEHSGARHRRGSGQAMFGAAD</sequence>
<keyword evidence="3" id="KW-1185">Reference proteome</keyword>
<dbReference type="AlphaFoldDB" id="A0A089NW44"/>
<evidence type="ECO:0000313" key="2">
    <source>
        <dbReference type="EMBL" id="AIQ91617.1"/>
    </source>
</evidence>
<dbReference type="Proteomes" id="UP000029492">
    <property type="component" value="Chromosome"/>
</dbReference>
<reference evidence="2 3" key="1">
    <citation type="journal article" date="2014" name="PLoS ONE">
        <title>Genome Information of Methylobacterium oryzae, a Plant-Probiotic Methylotroph in the Phyllosphere.</title>
        <authorList>
            <person name="Kwak M.J."/>
            <person name="Jeong H."/>
            <person name="Madhaiyan M."/>
            <person name="Lee Y."/>
            <person name="Sa T.M."/>
            <person name="Oh T.K."/>
            <person name="Kim J.F."/>
        </authorList>
    </citation>
    <scope>NUCLEOTIDE SEQUENCE [LARGE SCALE GENOMIC DNA]</scope>
    <source>
        <strain evidence="2 3">CBMB20</strain>
    </source>
</reference>
<accession>A0A089NW44</accession>
<dbReference type="KEGG" id="mor:MOC_3862"/>
<gene>
    <name evidence="2" type="ORF">MOC_3862</name>
</gene>
<proteinExistence type="predicted"/>
<name>A0A089NW44_9HYPH</name>
<protein>
    <submittedName>
        <fullName evidence="2">Protein of unassigned function</fullName>
    </submittedName>
</protein>
<dbReference type="EMBL" id="CP003811">
    <property type="protein sequence ID" value="AIQ91617.1"/>
    <property type="molecule type" value="Genomic_DNA"/>
</dbReference>
<feature type="region of interest" description="Disordered" evidence="1">
    <location>
        <begin position="20"/>
        <end position="42"/>
    </location>
</feature>
<evidence type="ECO:0000256" key="1">
    <source>
        <dbReference type="SAM" id="MobiDB-lite"/>
    </source>
</evidence>
<dbReference type="HOGENOM" id="CLU_3253974_0_0_5"/>
<evidence type="ECO:0000313" key="3">
    <source>
        <dbReference type="Proteomes" id="UP000029492"/>
    </source>
</evidence>
<organism evidence="2 3">
    <name type="scientific">Methylobacterium oryzae CBMB20</name>
    <dbReference type="NCBI Taxonomy" id="693986"/>
    <lineage>
        <taxon>Bacteria</taxon>
        <taxon>Pseudomonadati</taxon>
        <taxon>Pseudomonadota</taxon>
        <taxon>Alphaproteobacteria</taxon>
        <taxon>Hyphomicrobiales</taxon>
        <taxon>Methylobacteriaceae</taxon>
        <taxon>Methylobacterium</taxon>
    </lineage>
</organism>